<dbReference type="RefSeq" id="WP_106121596.1">
    <property type="nucleotide sequence ID" value="NZ_PVTY01000001.1"/>
</dbReference>
<dbReference type="Pfam" id="PF00392">
    <property type="entry name" value="GntR"/>
    <property type="match status" value="1"/>
</dbReference>
<evidence type="ECO:0000256" key="1">
    <source>
        <dbReference type="ARBA" id="ARBA00023015"/>
    </source>
</evidence>
<dbReference type="GO" id="GO:0003700">
    <property type="term" value="F:DNA-binding transcription factor activity"/>
    <property type="evidence" value="ECO:0007669"/>
    <property type="project" value="InterPro"/>
</dbReference>
<keyword evidence="6" id="KW-1185">Reference proteome</keyword>
<dbReference type="OrthoDB" id="9784718at2"/>
<protein>
    <submittedName>
        <fullName evidence="5">GntR family transcriptional regulator</fullName>
    </submittedName>
</protein>
<dbReference type="InterPro" id="IPR000524">
    <property type="entry name" value="Tscrpt_reg_HTH_GntR"/>
</dbReference>
<dbReference type="Proteomes" id="UP000238217">
    <property type="component" value="Unassembled WGS sequence"/>
</dbReference>
<dbReference type="EMBL" id="PVTY01000001">
    <property type="protein sequence ID" value="PRZ18877.1"/>
    <property type="molecule type" value="Genomic_DNA"/>
</dbReference>
<dbReference type="InterPro" id="IPR036390">
    <property type="entry name" value="WH_DNA-bd_sf"/>
</dbReference>
<dbReference type="PANTHER" id="PTHR43537:SF24">
    <property type="entry name" value="GLUCONATE OPERON TRANSCRIPTIONAL REPRESSOR"/>
    <property type="match status" value="1"/>
</dbReference>
<dbReference type="PANTHER" id="PTHR43537">
    <property type="entry name" value="TRANSCRIPTIONAL REGULATOR, GNTR FAMILY"/>
    <property type="match status" value="1"/>
</dbReference>
<dbReference type="PROSITE" id="PS50949">
    <property type="entry name" value="HTH_GNTR"/>
    <property type="match status" value="1"/>
</dbReference>
<dbReference type="InterPro" id="IPR008920">
    <property type="entry name" value="TF_FadR/GntR_C"/>
</dbReference>
<proteinExistence type="predicted"/>
<dbReference type="SUPFAM" id="SSF46785">
    <property type="entry name" value="Winged helix' DNA-binding domain"/>
    <property type="match status" value="1"/>
</dbReference>
<dbReference type="InterPro" id="IPR036388">
    <property type="entry name" value="WH-like_DNA-bd_sf"/>
</dbReference>
<accession>A0A2T0YSY9</accession>
<name>A0A2T0YSY9_9MICC</name>
<reference evidence="5 6" key="1">
    <citation type="submission" date="2018-03" db="EMBL/GenBank/DDBJ databases">
        <title>Comparative analysis of microorganisms from saline springs in Andes Mountain Range, Colombia.</title>
        <authorList>
            <person name="Rubin E."/>
        </authorList>
    </citation>
    <scope>NUCLEOTIDE SEQUENCE [LARGE SCALE GENOMIC DNA]</scope>
    <source>
        <strain evidence="5 6">CG 35</strain>
    </source>
</reference>
<evidence type="ECO:0000259" key="4">
    <source>
        <dbReference type="PROSITE" id="PS50949"/>
    </source>
</evidence>
<dbReference type="Gene3D" id="1.10.10.10">
    <property type="entry name" value="Winged helix-like DNA-binding domain superfamily/Winged helix DNA-binding domain"/>
    <property type="match status" value="1"/>
</dbReference>
<evidence type="ECO:0000256" key="2">
    <source>
        <dbReference type="ARBA" id="ARBA00023125"/>
    </source>
</evidence>
<dbReference type="AlphaFoldDB" id="A0A2T0YSY9"/>
<keyword evidence="2" id="KW-0238">DNA-binding</keyword>
<comment type="caution">
    <text evidence="5">The sequence shown here is derived from an EMBL/GenBank/DDBJ whole genome shotgun (WGS) entry which is preliminary data.</text>
</comment>
<feature type="domain" description="HTH gntR-type" evidence="4">
    <location>
        <begin position="19"/>
        <end position="89"/>
    </location>
</feature>
<dbReference type="GO" id="GO:0003677">
    <property type="term" value="F:DNA binding"/>
    <property type="evidence" value="ECO:0007669"/>
    <property type="project" value="UniProtKB-KW"/>
</dbReference>
<sequence length="238" mass="25812">MTAAEYGDPYAVLRPVRSGNTFEETIEHLLQAIRVGLFPPGQKLPAERELAEHLGVSRATLREALAELQQAGFLDIRRGRHGGTYVLEARDAGRQGSVPLEPAQRQDVLVFREVLEPAAAELAAQAQLSTSAREHLLACLADLESADRGSYRARDSRFHIAIAELSGSQSLITAVTDTRARVSALLDEIPLLPANLEHSNEQHLAITEAILDGDGARAKSLMIDHLQGTASLLRGFLT</sequence>
<dbReference type="Gene3D" id="1.20.120.530">
    <property type="entry name" value="GntR ligand-binding domain-like"/>
    <property type="match status" value="1"/>
</dbReference>
<gene>
    <name evidence="5" type="ORF">BCL67_101185</name>
</gene>
<dbReference type="SMART" id="SM00895">
    <property type="entry name" value="FCD"/>
    <property type="match status" value="1"/>
</dbReference>
<evidence type="ECO:0000313" key="6">
    <source>
        <dbReference type="Proteomes" id="UP000238217"/>
    </source>
</evidence>
<evidence type="ECO:0000313" key="5">
    <source>
        <dbReference type="EMBL" id="PRZ18877.1"/>
    </source>
</evidence>
<dbReference type="PRINTS" id="PR00035">
    <property type="entry name" value="HTHGNTR"/>
</dbReference>
<evidence type="ECO:0000256" key="3">
    <source>
        <dbReference type="ARBA" id="ARBA00023163"/>
    </source>
</evidence>
<keyword evidence="3" id="KW-0804">Transcription</keyword>
<dbReference type="SMART" id="SM00345">
    <property type="entry name" value="HTH_GNTR"/>
    <property type="match status" value="1"/>
</dbReference>
<dbReference type="SUPFAM" id="SSF48008">
    <property type="entry name" value="GntR ligand-binding domain-like"/>
    <property type="match status" value="1"/>
</dbReference>
<dbReference type="InterPro" id="IPR011711">
    <property type="entry name" value="GntR_C"/>
</dbReference>
<keyword evidence="1" id="KW-0805">Transcription regulation</keyword>
<dbReference type="CDD" id="cd07377">
    <property type="entry name" value="WHTH_GntR"/>
    <property type="match status" value="1"/>
</dbReference>
<organism evidence="5 6">
    <name type="scientific">Nesterenkonia sandarakina</name>
    <dbReference type="NCBI Taxonomy" id="272918"/>
    <lineage>
        <taxon>Bacteria</taxon>
        <taxon>Bacillati</taxon>
        <taxon>Actinomycetota</taxon>
        <taxon>Actinomycetes</taxon>
        <taxon>Micrococcales</taxon>
        <taxon>Micrococcaceae</taxon>
        <taxon>Nesterenkonia</taxon>
    </lineage>
</organism>
<dbReference type="Pfam" id="PF07729">
    <property type="entry name" value="FCD"/>
    <property type="match status" value="1"/>
</dbReference>